<dbReference type="AlphaFoldDB" id="A0A812JJW6"/>
<comment type="caution">
    <text evidence="1">The sequence shown here is derived from an EMBL/GenBank/DDBJ whole genome shotgun (WGS) entry which is preliminary data.</text>
</comment>
<sequence length="288" mass="30190">MLAIPCGHGLGTALMQPQVTQVTTRSCVTAPWSSRSLRGAGLALSAGGHGVSGRRSALSAWLCGLGCAAGCASIPRRARASTGSSEAVLCKNADLSVAFPVWKGDQTREATEELLQESGGSAAAGAEADWAGLWRVSYAPHIRTLGSLALTQLDVYYDIACTSAGASPEIRSFVRFEAGGPQGPFGSGWLNAAGTLSTIGTDEVEVNFSEFWIDFNTRLPRPALEDADRLGSDLAKVFFVRDLSRFPVRSLNLQTGVTVFRFPPLGVEISACRVGASGAALRPLSDAR</sequence>
<keyword evidence="2" id="KW-1185">Reference proteome</keyword>
<dbReference type="Proteomes" id="UP000604046">
    <property type="component" value="Unassembled WGS sequence"/>
</dbReference>
<gene>
    <name evidence="1" type="ORF">SNAT2548_LOCUS6690</name>
</gene>
<accession>A0A812JJW6</accession>
<organism evidence="1 2">
    <name type="scientific">Symbiodinium natans</name>
    <dbReference type="NCBI Taxonomy" id="878477"/>
    <lineage>
        <taxon>Eukaryota</taxon>
        <taxon>Sar</taxon>
        <taxon>Alveolata</taxon>
        <taxon>Dinophyceae</taxon>
        <taxon>Suessiales</taxon>
        <taxon>Symbiodiniaceae</taxon>
        <taxon>Symbiodinium</taxon>
    </lineage>
</organism>
<name>A0A812JJW6_9DINO</name>
<reference evidence="1" key="1">
    <citation type="submission" date="2021-02" db="EMBL/GenBank/DDBJ databases">
        <authorList>
            <person name="Dougan E. K."/>
            <person name="Rhodes N."/>
            <person name="Thang M."/>
            <person name="Chan C."/>
        </authorList>
    </citation>
    <scope>NUCLEOTIDE SEQUENCE</scope>
</reference>
<evidence type="ECO:0000313" key="2">
    <source>
        <dbReference type="Proteomes" id="UP000604046"/>
    </source>
</evidence>
<evidence type="ECO:0000313" key="1">
    <source>
        <dbReference type="EMBL" id="CAE7207348.1"/>
    </source>
</evidence>
<proteinExistence type="predicted"/>
<dbReference type="EMBL" id="CAJNDS010000447">
    <property type="protein sequence ID" value="CAE7207348.1"/>
    <property type="molecule type" value="Genomic_DNA"/>
</dbReference>
<dbReference type="OrthoDB" id="523511at2759"/>
<protein>
    <submittedName>
        <fullName evidence="1">Uncharacterized protein</fullName>
    </submittedName>
</protein>